<reference evidence="1" key="1">
    <citation type="journal article" date="2020" name="Stud. Mycol.">
        <title>101 Dothideomycetes genomes: a test case for predicting lifestyles and emergence of pathogens.</title>
        <authorList>
            <person name="Haridas S."/>
            <person name="Albert R."/>
            <person name="Binder M."/>
            <person name="Bloem J."/>
            <person name="Labutti K."/>
            <person name="Salamov A."/>
            <person name="Andreopoulos B."/>
            <person name="Baker S."/>
            <person name="Barry K."/>
            <person name="Bills G."/>
            <person name="Bluhm B."/>
            <person name="Cannon C."/>
            <person name="Castanera R."/>
            <person name="Culley D."/>
            <person name="Daum C."/>
            <person name="Ezra D."/>
            <person name="Gonzalez J."/>
            <person name="Henrissat B."/>
            <person name="Kuo A."/>
            <person name="Liang C."/>
            <person name="Lipzen A."/>
            <person name="Lutzoni F."/>
            <person name="Magnuson J."/>
            <person name="Mondo S."/>
            <person name="Nolan M."/>
            <person name="Ohm R."/>
            <person name="Pangilinan J."/>
            <person name="Park H.-J."/>
            <person name="Ramirez L."/>
            <person name="Alfaro M."/>
            <person name="Sun H."/>
            <person name="Tritt A."/>
            <person name="Yoshinaga Y."/>
            <person name="Zwiers L.-H."/>
            <person name="Turgeon B."/>
            <person name="Goodwin S."/>
            <person name="Spatafora J."/>
            <person name="Crous P."/>
            <person name="Grigoriev I."/>
        </authorList>
    </citation>
    <scope>NUCLEOTIDE SEQUENCE</scope>
    <source>
        <strain evidence="1">CBS 525.71</strain>
    </source>
</reference>
<keyword evidence="2" id="KW-1185">Reference proteome</keyword>
<accession>A0ACB6RMW9</accession>
<comment type="caution">
    <text evidence="1">The sequence shown here is derived from an EMBL/GenBank/DDBJ whole genome shotgun (WGS) entry which is preliminary data.</text>
</comment>
<dbReference type="Proteomes" id="UP000799754">
    <property type="component" value="Unassembled WGS sequence"/>
</dbReference>
<name>A0ACB6RMW9_9PLEO</name>
<sequence length="137" mass="15917">MDDEIRQINNLNPGNKLCYQKTATNCGVDCITLLWHHQCVQMDQKTKNFNQLKANPQQEEELVQYVISLTEHHFPPTREMIKNLVCGIDKVDVSKTCVILTWLAVNNNHLSLFKAPINLPFVSLHHHLHHHLVPYFN</sequence>
<evidence type="ECO:0000313" key="1">
    <source>
        <dbReference type="EMBL" id="KAF2623083.1"/>
    </source>
</evidence>
<gene>
    <name evidence="1" type="ORF">BU25DRAFT_182542</name>
</gene>
<dbReference type="EMBL" id="MU006739">
    <property type="protein sequence ID" value="KAF2623083.1"/>
    <property type="molecule type" value="Genomic_DNA"/>
</dbReference>
<proteinExistence type="predicted"/>
<organism evidence="1 2">
    <name type="scientific">Macroventuria anomochaeta</name>
    <dbReference type="NCBI Taxonomy" id="301207"/>
    <lineage>
        <taxon>Eukaryota</taxon>
        <taxon>Fungi</taxon>
        <taxon>Dikarya</taxon>
        <taxon>Ascomycota</taxon>
        <taxon>Pezizomycotina</taxon>
        <taxon>Dothideomycetes</taxon>
        <taxon>Pleosporomycetidae</taxon>
        <taxon>Pleosporales</taxon>
        <taxon>Pleosporineae</taxon>
        <taxon>Didymellaceae</taxon>
        <taxon>Macroventuria</taxon>
    </lineage>
</organism>
<evidence type="ECO:0000313" key="2">
    <source>
        <dbReference type="Proteomes" id="UP000799754"/>
    </source>
</evidence>
<protein>
    <submittedName>
        <fullName evidence="1">Uncharacterized protein</fullName>
    </submittedName>
</protein>